<dbReference type="GO" id="GO:0045197">
    <property type="term" value="P:establishment or maintenance of epithelial cell apical/basal polarity"/>
    <property type="evidence" value="ECO:0007669"/>
    <property type="project" value="TreeGrafter"/>
</dbReference>
<dbReference type="SMART" id="SM00228">
    <property type="entry name" value="PDZ"/>
    <property type="match status" value="3"/>
</dbReference>
<feature type="region of interest" description="Disordered" evidence="3">
    <location>
        <begin position="759"/>
        <end position="778"/>
    </location>
</feature>
<feature type="compositionally biased region" description="Pro residues" evidence="3">
    <location>
        <begin position="1092"/>
        <end position="1104"/>
    </location>
</feature>
<dbReference type="SMART" id="SM00369">
    <property type="entry name" value="LRR_TYP"/>
    <property type="match status" value="12"/>
</dbReference>
<feature type="domain" description="PDZ" evidence="4">
    <location>
        <begin position="827"/>
        <end position="918"/>
    </location>
</feature>
<feature type="compositionally biased region" description="Polar residues" evidence="3">
    <location>
        <begin position="1287"/>
        <end position="1303"/>
    </location>
</feature>
<dbReference type="GO" id="GO:0005912">
    <property type="term" value="C:adherens junction"/>
    <property type="evidence" value="ECO:0007669"/>
    <property type="project" value="TreeGrafter"/>
</dbReference>
<dbReference type="InterPro" id="IPR036034">
    <property type="entry name" value="PDZ_sf"/>
</dbReference>
<gene>
    <name evidence="5" type="ORF">DdX_09702</name>
</gene>
<feature type="compositionally biased region" description="Polar residues" evidence="3">
    <location>
        <begin position="759"/>
        <end position="774"/>
    </location>
</feature>
<dbReference type="Gene3D" id="2.30.42.10">
    <property type="match status" value="3"/>
</dbReference>
<evidence type="ECO:0000256" key="1">
    <source>
        <dbReference type="ARBA" id="ARBA00022614"/>
    </source>
</evidence>
<feature type="domain" description="PDZ" evidence="4">
    <location>
        <begin position="651"/>
        <end position="739"/>
    </location>
</feature>
<dbReference type="PANTHER" id="PTHR23119">
    <property type="entry name" value="DISCS LARGE"/>
    <property type="match status" value="1"/>
</dbReference>
<proteinExistence type="predicted"/>
<dbReference type="Pfam" id="PF23598">
    <property type="entry name" value="LRR_14"/>
    <property type="match status" value="1"/>
</dbReference>
<feature type="compositionally biased region" description="Low complexity" evidence="3">
    <location>
        <begin position="1066"/>
        <end position="1078"/>
    </location>
</feature>
<dbReference type="InterPro" id="IPR055414">
    <property type="entry name" value="LRR_R13L4/SHOC2-like"/>
</dbReference>
<evidence type="ECO:0000313" key="6">
    <source>
        <dbReference type="Proteomes" id="UP001201812"/>
    </source>
</evidence>
<dbReference type="Pfam" id="PF00595">
    <property type="entry name" value="PDZ"/>
    <property type="match status" value="3"/>
</dbReference>
<feature type="compositionally biased region" description="Low complexity" evidence="3">
    <location>
        <begin position="633"/>
        <end position="645"/>
    </location>
</feature>
<reference evidence="5" key="1">
    <citation type="submission" date="2022-01" db="EMBL/GenBank/DDBJ databases">
        <title>Genome Sequence Resource for Two Populations of Ditylenchus destructor, the Migratory Endoparasitic Phytonematode.</title>
        <authorList>
            <person name="Zhang H."/>
            <person name="Lin R."/>
            <person name="Xie B."/>
        </authorList>
    </citation>
    <scope>NUCLEOTIDE SEQUENCE</scope>
    <source>
        <strain evidence="5">BazhouSP</strain>
    </source>
</reference>
<dbReference type="Gene3D" id="3.80.10.10">
    <property type="entry name" value="Ribonuclease Inhibitor"/>
    <property type="match status" value="4"/>
</dbReference>
<evidence type="ECO:0000256" key="2">
    <source>
        <dbReference type="ARBA" id="ARBA00022737"/>
    </source>
</evidence>
<dbReference type="InterPro" id="IPR001611">
    <property type="entry name" value="Leu-rich_rpt"/>
</dbReference>
<feature type="compositionally biased region" description="Polar residues" evidence="3">
    <location>
        <begin position="1125"/>
        <end position="1141"/>
    </location>
</feature>
<keyword evidence="2" id="KW-0677">Repeat</keyword>
<dbReference type="InterPro" id="IPR003591">
    <property type="entry name" value="Leu-rich_rpt_typical-subtyp"/>
</dbReference>
<feature type="compositionally biased region" description="Polar residues" evidence="3">
    <location>
        <begin position="1079"/>
        <end position="1091"/>
    </location>
</feature>
<dbReference type="Proteomes" id="UP001201812">
    <property type="component" value="Unassembled WGS sequence"/>
</dbReference>
<dbReference type="EMBL" id="JAKKPZ010000019">
    <property type="protein sequence ID" value="KAI1712160.1"/>
    <property type="molecule type" value="Genomic_DNA"/>
</dbReference>
<feature type="compositionally biased region" description="Polar residues" evidence="3">
    <location>
        <begin position="1155"/>
        <end position="1184"/>
    </location>
</feature>
<organism evidence="5 6">
    <name type="scientific">Ditylenchus destructor</name>
    <dbReference type="NCBI Taxonomy" id="166010"/>
    <lineage>
        <taxon>Eukaryota</taxon>
        <taxon>Metazoa</taxon>
        <taxon>Ecdysozoa</taxon>
        <taxon>Nematoda</taxon>
        <taxon>Chromadorea</taxon>
        <taxon>Rhabditida</taxon>
        <taxon>Tylenchina</taxon>
        <taxon>Tylenchomorpha</taxon>
        <taxon>Sphaerularioidea</taxon>
        <taxon>Anguinidae</taxon>
        <taxon>Anguininae</taxon>
        <taxon>Ditylenchus</taxon>
    </lineage>
</organism>
<dbReference type="GO" id="GO:0097120">
    <property type="term" value="P:receptor localization to synapse"/>
    <property type="evidence" value="ECO:0007669"/>
    <property type="project" value="TreeGrafter"/>
</dbReference>
<dbReference type="SUPFAM" id="SSF50156">
    <property type="entry name" value="PDZ domain-like"/>
    <property type="match status" value="3"/>
</dbReference>
<dbReference type="PROSITE" id="PS51450">
    <property type="entry name" value="LRR"/>
    <property type="match status" value="4"/>
</dbReference>
<keyword evidence="1" id="KW-0433">Leucine-rich repeat</keyword>
<feature type="compositionally biased region" description="Low complexity" evidence="3">
    <location>
        <begin position="607"/>
        <end position="618"/>
    </location>
</feature>
<dbReference type="InterPro" id="IPR032675">
    <property type="entry name" value="LRR_dom_sf"/>
</dbReference>
<dbReference type="Pfam" id="PF13855">
    <property type="entry name" value="LRR_8"/>
    <property type="match status" value="1"/>
</dbReference>
<dbReference type="PROSITE" id="PS50106">
    <property type="entry name" value="PDZ"/>
    <property type="match status" value="3"/>
</dbReference>
<accession>A0AAD4N5L1</accession>
<comment type="caution">
    <text evidence="5">The sequence shown here is derived from an EMBL/GenBank/DDBJ whole genome shotgun (WGS) entry which is preliminary data.</text>
</comment>
<feature type="region of interest" description="Disordered" evidence="3">
    <location>
        <begin position="1279"/>
        <end position="1310"/>
    </location>
</feature>
<feature type="region of interest" description="Disordered" evidence="3">
    <location>
        <begin position="1121"/>
        <end position="1193"/>
    </location>
</feature>
<evidence type="ECO:0000259" key="4">
    <source>
        <dbReference type="PROSITE" id="PS50106"/>
    </source>
</evidence>
<feature type="domain" description="PDZ" evidence="4">
    <location>
        <begin position="925"/>
        <end position="1013"/>
    </location>
</feature>
<dbReference type="GO" id="GO:0098609">
    <property type="term" value="P:cell-cell adhesion"/>
    <property type="evidence" value="ECO:0007669"/>
    <property type="project" value="TreeGrafter"/>
</dbReference>
<dbReference type="SMART" id="SM00364">
    <property type="entry name" value="LRR_BAC"/>
    <property type="match status" value="10"/>
</dbReference>
<evidence type="ECO:0000313" key="5">
    <source>
        <dbReference type="EMBL" id="KAI1712160.1"/>
    </source>
</evidence>
<dbReference type="SUPFAM" id="SSF52058">
    <property type="entry name" value="L domain-like"/>
    <property type="match status" value="2"/>
</dbReference>
<dbReference type="PANTHER" id="PTHR23119:SF44">
    <property type="entry name" value="PROTEIN LAP4"/>
    <property type="match status" value="1"/>
</dbReference>
<name>A0AAD4N5L1_9BILA</name>
<dbReference type="GO" id="GO:0019901">
    <property type="term" value="F:protein kinase binding"/>
    <property type="evidence" value="ECO:0007669"/>
    <property type="project" value="TreeGrafter"/>
</dbReference>
<dbReference type="GO" id="GO:0016323">
    <property type="term" value="C:basolateral plasma membrane"/>
    <property type="evidence" value="ECO:0007669"/>
    <property type="project" value="TreeGrafter"/>
</dbReference>
<dbReference type="GO" id="GO:0043113">
    <property type="term" value="P:receptor clustering"/>
    <property type="evidence" value="ECO:0007669"/>
    <property type="project" value="TreeGrafter"/>
</dbReference>
<keyword evidence="6" id="KW-1185">Reference proteome</keyword>
<dbReference type="InterPro" id="IPR050614">
    <property type="entry name" value="Synaptic_Scaffolding_LAP-MAGUK"/>
</dbReference>
<sequence>MPSWICMPFFACNRQVDSLDKRQCNLQTVPHDIDRYARTLEELLLDMNHIRDLPKSLFRVHKLRRLGLSDNDIHRLPPDIASLQNLVELNISRNDISDLPEELKSCRQLLILDVSSNPIARLPDSITQVFSLTHLSLNDTSLTRLPQDIGRLSALKSLEVRENHLRSLPQSITQLTNLLRLDLGQNELDELPAEIGALSNLQELYVDDNSLESLPESLLYCAHLEQLDVQSNRLMCLPLDLGELVSLADLTLSHNCLSILPNSIGRLKKLLTLRLDDNSLTQLTPAIGSCSSLTEFYLMQNLISELPSTIGNLKKLENLNVDKNQLTHIPPLIGDCSSLSLLSLRDNQLEELPLEIGKLSKLRVLDVCNNRLTFLPYTIGVLFNLQALWLSENQSQALLKLQNDVDPRTGIKVLTCYLLPQQNVNHNEIQSRTNRSFVGGPKVHFGDVSPEDAELDSNTVNSNAFGNFERHDTPHPKPHIAGATKHKKVIDGHIIHKMEEHQPTTLALTKKISTDQTSASSFNEPHHPKSALKHSSVHIHMQNDDAMSAEATTNQNIKERNVGFALAGCDSDEGPSGCRLKRINTPHYAKGYKLGGSTNIGTAPARTTQNSTNSTHQQPKSEGMLQPSDAKATTSSNTLGTSNNTERLTKRVVVRREPNHGLGLSIAGGIESTPYVEGDSGLFISKLIPKGPAERCGLRVGDKVLEINGKSMVGERHDTAVQCIQQKPDIVNLVTERILLNNPKEVSPTTTFMHPTQAEASHTNHTQLNQSAPSESIKDTNETVIRPKTPTNDQKISVSNTNQNGRSRIEIADLPYGDTSFDGMIEEVPLTRDSKNSLGLSIVGGIDHCSHPFGTDSAGVFISKITTNSPAAKSRRLRVGDRILTVNGKDVSKARHNEAVEALKNSGQTLRISVKHEPQPKGLKEATFKRRKGEPLGFSICGGINSPPANPADSTDEGIFIEYVEKGGCAEQCQQVQVGQRILEVNDDSLLGCTKDEAAQLLRKAPITVRLLVCDGVQKEVFEQKEFRADASTSSATMGPISRSSLSSLHSSSLADHFNHSINASSNALSNNNGPPSAIFNNGNKPLATSSPIPPVSTQPPALPPKKSALQNAVVNEIRQRQENVSKNPSDVTRFSTSLPSNKIAPPTAPKPKSTLITNGNNSVTIAPTINTSSNSYIGSNDFTGPQKEDERNTSYVSMPPPIANKRLNDNNSSSILSNSMSPITTFITQQQSATAEPQRNHPMRHSREWRQARLASLDTELNRADELLNCVREMSRLGNTSEERSQTTVSLAGPGLTTNNVHQKSDDAHRDVKERIIPIQIGTSSGPTTTIAVGGRDDIQFADDDK</sequence>
<feature type="region of interest" description="Disordered" evidence="3">
    <location>
        <begin position="1066"/>
        <end position="1106"/>
    </location>
</feature>
<feature type="region of interest" description="Disordered" evidence="3">
    <location>
        <begin position="595"/>
        <end position="654"/>
    </location>
</feature>
<dbReference type="InterPro" id="IPR001478">
    <property type="entry name" value="PDZ"/>
</dbReference>
<evidence type="ECO:0000256" key="3">
    <source>
        <dbReference type="SAM" id="MobiDB-lite"/>
    </source>
</evidence>
<protein>
    <submittedName>
        <fullName evidence="5">PDZ domain (Also known as DHR or GLGF) domain-containing protein</fullName>
    </submittedName>
</protein>